<dbReference type="PROSITE" id="PS00483">
    <property type="entry name" value="DIHYDROOROTASE_2"/>
    <property type="match status" value="1"/>
</dbReference>
<evidence type="ECO:0000256" key="3">
    <source>
        <dbReference type="ARBA" id="ARBA00010286"/>
    </source>
</evidence>
<dbReference type="GO" id="GO:0004038">
    <property type="term" value="F:allantoinase activity"/>
    <property type="evidence" value="ECO:0007669"/>
    <property type="project" value="TreeGrafter"/>
</dbReference>
<protein>
    <submittedName>
        <fullName evidence="8">Dihydroorotase</fullName>
    </submittedName>
</protein>
<feature type="domain" description="Amidohydrolase-related" evidence="7">
    <location>
        <begin position="50"/>
        <end position="389"/>
    </location>
</feature>
<keyword evidence="6" id="KW-0665">Pyrimidine biosynthesis</keyword>
<accession>A0A0B4S2Z2</accession>
<dbReference type="PANTHER" id="PTHR43668:SF2">
    <property type="entry name" value="ALLANTOINASE"/>
    <property type="match status" value="1"/>
</dbReference>
<keyword evidence="9" id="KW-1185">Reference proteome</keyword>
<proteinExistence type="inferred from homology"/>
<dbReference type="NCBIfam" id="TIGR00857">
    <property type="entry name" value="pyrC_multi"/>
    <property type="match status" value="1"/>
</dbReference>
<reference evidence="8 9" key="1">
    <citation type="submission" date="2014-10" db="EMBL/GenBank/DDBJ databases">
        <title>Complete genome sequence of Parvimonas micra KCOM 1535 (= ChDC B708).</title>
        <authorList>
            <person name="Kook J.-K."/>
            <person name="Park S.-N."/>
            <person name="Lim Y.K."/>
            <person name="Roh H."/>
        </authorList>
    </citation>
    <scope>NUCLEOTIDE SEQUENCE [LARGE SCALE GENOMIC DNA]</scope>
    <source>
        <strain evidence="9">KCOM 1535 / ChDC B708</strain>
    </source>
</reference>
<dbReference type="RefSeq" id="WP_041954790.1">
    <property type="nucleotide sequence ID" value="NZ_CP009761.1"/>
</dbReference>
<sequence length="395" mass="43952">MKKIVKNAILVDKDINKVGEIKIEDGKIVEIGENLSFDDSYEIIDAKGKTVMPAFVDLHVHFRDPGFTYKEDLKTGSLSALRGGYTTVNTMANTKPICSDLKTYNDIMKRAKELDLVDINQIVAVTENFDGKNLVDYSKFENAKFLSDDGKGVLSETTMYRAILEAKKYDKIIMIHAESELSPIDYRIAEDLMTLRDVYLAKRLDGRIHLCHVSTIDSLEAVRRGKKEGVKVTCEVTPHHIALWDNSYRVNPPIREKSDVEALIDGIVDGTVDAIATDHAPHTAEDKANGSPGLVGLETAFAICNTKLVKERNIDIRTLSKVMSYGGANLMGIKKGLLKEGYFADLVIVDTDKKIVVDSSKFASKAKNTPFDKMELYGEVLMTIKAGEIKYKGEF</sequence>
<evidence type="ECO:0000256" key="2">
    <source>
        <dbReference type="ARBA" id="ARBA00002368"/>
    </source>
</evidence>
<dbReference type="SUPFAM" id="SSF51338">
    <property type="entry name" value="Composite domain of metallo-dependent hydrolases"/>
    <property type="match status" value="1"/>
</dbReference>
<dbReference type="STRING" id="33033.NW74_07535"/>
<keyword evidence="4" id="KW-0479">Metal-binding</keyword>
<dbReference type="PROSITE" id="PS00482">
    <property type="entry name" value="DIHYDROOROTASE_1"/>
    <property type="match status" value="1"/>
</dbReference>
<dbReference type="KEGG" id="pmic:NW74_07535"/>
<evidence type="ECO:0000256" key="4">
    <source>
        <dbReference type="ARBA" id="ARBA00022723"/>
    </source>
</evidence>
<comment type="cofactor">
    <cofactor evidence="1">
        <name>Zn(2+)</name>
        <dbReference type="ChEBI" id="CHEBI:29105"/>
    </cofactor>
</comment>
<dbReference type="Proteomes" id="UP000031386">
    <property type="component" value="Chromosome"/>
</dbReference>
<dbReference type="OrthoDB" id="9765462at2"/>
<dbReference type="InterPro" id="IPR050138">
    <property type="entry name" value="DHOase/Allantoinase_Hydrolase"/>
</dbReference>
<dbReference type="GO" id="GO:0046872">
    <property type="term" value="F:metal ion binding"/>
    <property type="evidence" value="ECO:0007669"/>
    <property type="project" value="UniProtKB-KW"/>
</dbReference>
<dbReference type="InterPro" id="IPR002195">
    <property type="entry name" value="Dihydroorotase_CS"/>
</dbReference>
<dbReference type="InterPro" id="IPR006680">
    <property type="entry name" value="Amidohydro-rel"/>
</dbReference>
<evidence type="ECO:0000313" key="9">
    <source>
        <dbReference type="Proteomes" id="UP000031386"/>
    </source>
</evidence>
<dbReference type="GO" id="GO:0006145">
    <property type="term" value="P:purine nucleobase catabolic process"/>
    <property type="evidence" value="ECO:0007669"/>
    <property type="project" value="TreeGrafter"/>
</dbReference>
<name>A0A0B4S2Z2_9FIRM</name>
<evidence type="ECO:0000256" key="5">
    <source>
        <dbReference type="ARBA" id="ARBA00022801"/>
    </source>
</evidence>
<comment type="function">
    <text evidence="2">Catalyzes the reversible cyclization of carbamoyl aspartate to dihydroorotate.</text>
</comment>
<dbReference type="AlphaFoldDB" id="A0A0B4S2Z2"/>
<comment type="similarity">
    <text evidence="3">Belongs to the metallo-dependent hydrolases superfamily. DHOase family. Class I DHOase subfamily.</text>
</comment>
<dbReference type="Gene3D" id="3.20.20.140">
    <property type="entry name" value="Metal-dependent hydrolases"/>
    <property type="match status" value="1"/>
</dbReference>
<dbReference type="SUPFAM" id="SSF51556">
    <property type="entry name" value="Metallo-dependent hydrolases"/>
    <property type="match status" value="1"/>
</dbReference>
<evidence type="ECO:0000256" key="1">
    <source>
        <dbReference type="ARBA" id="ARBA00001947"/>
    </source>
</evidence>
<keyword evidence="5" id="KW-0378">Hydrolase</keyword>
<evidence type="ECO:0000256" key="6">
    <source>
        <dbReference type="ARBA" id="ARBA00022975"/>
    </source>
</evidence>
<dbReference type="CDD" id="cd01317">
    <property type="entry name" value="DHOase_IIa"/>
    <property type="match status" value="1"/>
</dbReference>
<dbReference type="GO" id="GO:0006221">
    <property type="term" value="P:pyrimidine nucleotide biosynthetic process"/>
    <property type="evidence" value="ECO:0007669"/>
    <property type="project" value="UniProtKB-KW"/>
</dbReference>
<dbReference type="InterPro" id="IPR032466">
    <property type="entry name" value="Metal_Hydrolase"/>
</dbReference>
<dbReference type="GO" id="GO:0004151">
    <property type="term" value="F:dihydroorotase activity"/>
    <property type="evidence" value="ECO:0007669"/>
    <property type="project" value="InterPro"/>
</dbReference>
<dbReference type="PANTHER" id="PTHR43668">
    <property type="entry name" value="ALLANTOINASE"/>
    <property type="match status" value="1"/>
</dbReference>
<evidence type="ECO:0000259" key="7">
    <source>
        <dbReference type="Pfam" id="PF01979"/>
    </source>
</evidence>
<dbReference type="EMBL" id="CP009761">
    <property type="protein sequence ID" value="AIZ37183.1"/>
    <property type="molecule type" value="Genomic_DNA"/>
</dbReference>
<evidence type="ECO:0000313" key="8">
    <source>
        <dbReference type="EMBL" id="AIZ37183.1"/>
    </source>
</evidence>
<dbReference type="InterPro" id="IPR004722">
    <property type="entry name" value="DHOase"/>
</dbReference>
<organism evidence="8 9">
    <name type="scientific">Parvimonas micra</name>
    <dbReference type="NCBI Taxonomy" id="33033"/>
    <lineage>
        <taxon>Bacteria</taxon>
        <taxon>Bacillati</taxon>
        <taxon>Bacillota</taxon>
        <taxon>Tissierellia</taxon>
        <taxon>Tissierellales</taxon>
        <taxon>Peptoniphilaceae</taxon>
        <taxon>Parvimonas</taxon>
    </lineage>
</organism>
<gene>
    <name evidence="8" type="ORF">NW74_07535</name>
</gene>
<dbReference type="InterPro" id="IPR011059">
    <property type="entry name" value="Metal-dep_hydrolase_composite"/>
</dbReference>
<dbReference type="Pfam" id="PF01979">
    <property type="entry name" value="Amidohydro_1"/>
    <property type="match status" value="1"/>
</dbReference>
<dbReference type="GO" id="GO:0005737">
    <property type="term" value="C:cytoplasm"/>
    <property type="evidence" value="ECO:0007669"/>
    <property type="project" value="TreeGrafter"/>
</dbReference>